<protein>
    <submittedName>
        <fullName evidence="5">NRPS protein</fullName>
    </submittedName>
</protein>
<comment type="caution">
    <text evidence="5">The sequence shown here is derived from an EMBL/GenBank/DDBJ whole genome shotgun (WGS) entry which is preliminary data.</text>
</comment>
<keyword evidence="3" id="KW-0436">Ligase</keyword>
<name>A0ABR3W506_9PEZI</name>
<dbReference type="PANTHER" id="PTHR45527">
    <property type="entry name" value="NONRIBOSOMAL PEPTIDE SYNTHETASE"/>
    <property type="match status" value="1"/>
</dbReference>
<evidence type="ECO:0000313" key="6">
    <source>
        <dbReference type="Proteomes" id="UP001583177"/>
    </source>
</evidence>
<dbReference type="PROSITE" id="PS00455">
    <property type="entry name" value="AMP_BINDING"/>
    <property type="match status" value="1"/>
</dbReference>
<dbReference type="PROSITE" id="PS50075">
    <property type="entry name" value="CARRIER"/>
    <property type="match status" value="1"/>
</dbReference>
<gene>
    <name evidence="5" type="ORF">Daus18300_011900</name>
</gene>
<dbReference type="Pfam" id="PF00501">
    <property type="entry name" value="AMP-binding"/>
    <property type="match status" value="1"/>
</dbReference>
<keyword evidence="2" id="KW-0597">Phosphoprotein</keyword>
<dbReference type="InterPro" id="IPR045851">
    <property type="entry name" value="AMP-bd_C_sf"/>
</dbReference>
<dbReference type="Pfam" id="PF00550">
    <property type="entry name" value="PP-binding"/>
    <property type="match status" value="1"/>
</dbReference>
<dbReference type="InterPro" id="IPR042099">
    <property type="entry name" value="ANL_N_sf"/>
</dbReference>
<dbReference type="InterPro" id="IPR001242">
    <property type="entry name" value="Condensation_dom"/>
</dbReference>
<dbReference type="SUPFAM" id="SSF52777">
    <property type="entry name" value="CoA-dependent acyltransferases"/>
    <property type="match status" value="2"/>
</dbReference>
<dbReference type="SUPFAM" id="SSF47336">
    <property type="entry name" value="ACP-like"/>
    <property type="match status" value="1"/>
</dbReference>
<dbReference type="PANTHER" id="PTHR45527:SF16">
    <property type="entry name" value="NONRIBOSOMAL PEPTIDE SYNTHASE ATNA-RELATED"/>
    <property type="match status" value="1"/>
</dbReference>
<evidence type="ECO:0000259" key="4">
    <source>
        <dbReference type="PROSITE" id="PS50075"/>
    </source>
</evidence>
<dbReference type="InterPro" id="IPR020845">
    <property type="entry name" value="AMP-binding_CS"/>
</dbReference>
<dbReference type="Gene3D" id="3.40.50.12780">
    <property type="entry name" value="N-terminal domain of ligase-like"/>
    <property type="match status" value="1"/>
</dbReference>
<dbReference type="InterPro" id="IPR000873">
    <property type="entry name" value="AMP-dep_synth/lig_dom"/>
</dbReference>
<dbReference type="Gene3D" id="3.30.559.10">
    <property type="entry name" value="Chloramphenicol acetyltransferase-like domain"/>
    <property type="match status" value="1"/>
</dbReference>
<dbReference type="EMBL" id="JAWRVE010000152">
    <property type="protein sequence ID" value="KAL1853161.1"/>
    <property type="molecule type" value="Genomic_DNA"/>
</dbReference>
<dbReference type="InterPro" id="IPR009081">
    <property type="entry name" value="PP-bd_ACP"/>
</dbReference>
<organism evidence="5 6">
    <name type="scientific">Diaporthe australafricana</name>
    <dbReference type="NCBI Taxonomy" id="127596"/>
    <lineage>
        <taxon>Eukaryota</taxon>
        <taxon>Fungi</taxon>
        <taxon>Dikarya</taxon>
        <taxon>Ascomycota</taxon>
        <taxon>Pezizomycotina</taxon>
        <taxon>Sordariomycetes</taxon>
        <taxon>Sordariomycetidae</taxon>
        <taxon>Diaporthales</taxon>
        <taxon>Diaporthaceae</taxon>
        <taxon>Diaporthe</taxon>
    </lineage>
</organism>
<reference evidence="5 6" key="1">
    <citation type="journal article" date="2024" name="IMA Fungus">
        <title>IMA Genome - F19 : A genome assembly and annotation guide to empower mycologists, including annotated draft genome sequences of Ceratocystis pirilliformis, Diaporthe australafricana, Fusarium ophioides, Paecilomyces lecythidis, and Sporothrix stenoceras.</title>
        <authorList>
            <person name="Aylward J."/>
            <person name="Wilson A.M."/>
            <person name="Visagie C.M."/>
            <person name="Spraker J."/>
            <person name="Barnes I."/>
            <person name="Buitendag C."/>
            <person name="Ceriani C."/>
            <person name="Del Mar Angel L."/>
            <person name="du Plessis D."/>
            <person name="Fuchs T."/>
            <person name="Gasser K."/>
            <person name="Kramer D."/>
            <person name="Li W."/>
            <person name="Munsamy K."/>
            <person name="Piso A."/>
            <person name="Price J.L."/>
            <person name="Sonnekus B."/>
            <person name="Thomas C."/>
            <person name="van der Nest A."/>
            <person name="van Dijk A."/>
            <person name="van Heerden A."/>
            <person name="van Vuuren N."/>
            <person name="Yilmaz N."/>
            <person name="Duong T.A."/>
            <person name="van der Merwe N.A."/>
            <person name="Wingfield M.J."/>
            <person name="Wingfield B.D."/>
        </authorList>
    </citation>
    <scope>NUCLEOTIDE SEQUENCE [LARGE SCALE GENOMIC DNA]</scope>
    <source>
        <strain evidence="5 6">CMW 18300</strain>
    </source>
</reference>
<feature type="domain" description="Carrier" evidence="4">
    <location>
        <begin position="478"/>
        <end position="554"/>
    </location>
</feature>
<dbReference type="Gene3D" id="3.30.559.30">
    <property type="entry name" value="Nonribosomal peptide synthetase, condensation domain"/>
    <property type="match status" value="1"/>
</dbReference>
<keyword evidence="1" id="KW-0596">Phosphopantetheine</keyword>
<dbReference type="InterPro" id="IPR023213">
    <property type="entry name" value="CAT-like_dom_sf"/>
</dbReference>
<proteinExistence type="predicted"/>
<dbReference type="Gene3D" id="1.10.1200.10">
    <property type="entry name" value="ACP-like"/>
    <property type="match status" value="1"/>
</dbReference>
<dbReference type="Gene3D" id="3.30.300.30">
    <property type="match status" value="1"/>
</dbReference>
<dbReference type="SUPFAM" id="SSF56801">
    <property type="entry name" value="Acetyl-CoA synthetase-like"/>
    <property type="match status" value="1"/>
</dbReference>
<evidence type="ECO:0000256" key="1">
    <source>
        <dbReference type="ARBA" id="ARBA00022450"/>
    </source>
</evidence>
<dbReference type="InterPro" id="IPR036736">
    <property type="entry name" value="ACP-like_sf"/>
</dbReference>
<evidence type="ECO:0000256" key="3">
    <source>
        <dbReference type="ARBA" id="ARBA00022598"/>
    </source>
</evidence>
<evidence type="ECO:0000256" key="2">
    <source>
        <dbReference type="ARBA" id="ARBA00022553"/>
    </source>
</evidence>
<keyword evidence="6" id="KW-1185">Reference proteome</keyword>
<accession>A0ABR3W506</accession>
<sequence length="1090" mass="121243">MSGIRLDHFPLKNSTLVQKLEQLEDPKKITFEPKQPDSTCIVAFSSGSTGVPKGIVHTHETLATGLLQNGQIHGLGRPGIRVFQWCAYTFDISLTEIWGTLICGGVMCIPSEHERLNDVEGAMERTAVEWAFFTPSFARFFCRQGYRVKTLKTLAVGGEALTQQDARTFLEDLNLDRVVQVFGPAEFITMFLKIFTRQDVTALREEQLSENVPFVPCNAHSWVVDPEDLDRLAPIGAVGELLIEGPALFTGYLNDATRTEAALVDAPKWRLSMDIGPPVHRIYRSGDLVRYLENGEMRYVSRKDGVVKMRGQFVDLGEIESLLRTNLSLVLEGIDIPAEAETETGVLLVTDKTVPFLPAGDQALVAFIRPKAKETIEKRRDILRIITKVLQNELRKKIPEYMVPRLFYPIDEFPYNASGKLDRKTLAHTVPILEIDKWIRLSGPDKTDLFTSTTDNANAHGTSSRHDRPVVGHIHDEETREQISKSLRIAWLDVLGTPGSKVSTHDDFFQRGGNSMRAMELVAIARRQGVSITVGKIFGNPVFQNMVSAASLHRQTQGKETQQDPTEAPAEVLPFSLLGPTRSKDQMIEQSISQCRDLEVSDVNDILPATPLQADFMASGIKRPGTFVAQTWLEIPSQVPIDRFREIWKQLNENFPTLRCRMVHIESEDNCMAAEDYLVLVNPRRPLDWVHVDDGLQLDTYLAQDRASPMGYGDALVRYAILGSSNPGERGQRSTMVLTMHQCIYDGFTVKRLHQAMNELLNSNVNSAAIPSTPSFAPFIQHISTRKNQQATKSFWEDYFRGYGNGNGGTTKHQALFPFLPDPFYIVEADSLFATNIKTPVLGSNPKHITLPTIVLAAWALVMNHYTGDSDIVLPMHISGRGLPVPGIMDMAFPTIANVPVRVELPTILLGLLDHRSREPGATPSPSPEQLLQLENSPEQVLELENFLQTLQADQIQLATTTVGQAGLAAIATYSDSCQRAVEVCKKHPQGSLDIQYATATFRPDANKEQSLGDTVEKINVEMQVNVKDAKYFSPEDALSLGCYLLDGGVVRLVFVYDSKVVDKEQITDYATKLEGFVESLIVLLAGGHQ</sequence>
<dbReference type="Proteomes" id="UP001583177">
    <property type="component" value="Unassembled WGS sequence"/>
</dbReference>
<dbReference type="Pfam" id="PF00668">
    <property type="entry name" value="Condensation"/>
    <property type="match status" value="1"/>
</dbReference>
<evidence type="ECO:0000313" key="5">
    <source>
        <dbReference type="EMBL" id="KAL1853161.1"/>
    </source>
</evidence>